<reference evidence="1 2" key="1">
    <citation type="journal article" date="2019" name="Sci. Rep.">
        <title>Orb-weaving spider Araneus ventricosus genome elucidates the spidroin gene catalogue.</title>
        <authorList>
            <person name="Kono N."/>
            <person name="Nakamura H."/>
            <person name="Ohtoshi R."/>
            <person name="Moran D.A.P."/>
            <person name="Shinohara A."/>
            <person name="Yoshida Y."/>
            <person name="Fujiwara M."/>
            <person name="Mori M."/>
            <person name="Tomita M."/>
            <person name="Arakawa K."/>
        </authorList>
    </citation>
    <scope>NUCLEOTIDE SEQUENCE [LARGE SCALE GENOMIC DNA]</scope>
</reference>
<dbReference type="AlphaFoldDB" id="A0A4Y2VJL0"/>
<evidence type="ECO:0000313" key="2">
    <source>
        <dbReference type="Proteomes" id="UP000499080"/>
    </source>
</evidence>
<organism evidence="1 2">
    <name type="scientific">Araneus ventricosus</name>
    <name type="common">Orbweaver spider</name>
    <name type="synonym">Epeira ventricosa</name>
    <dbReference type="NCBI Taxonomy" id="182803"/>
    <lineage>
        <taxon>Eukaryota</taxon>
        <taxon>Metazoa</taxon>
        <taxon>Ecdysozoa</taxon>
        <taxon>Arthropoda</taxon>
        <taxon>Chelicerata</taxon>
        <taxon>Arachnida</taxon>
        <taxon>Araneae</taxon>
        <taxon>Araneomorphae</taxon>
        <taxon>Entelegynae</taxon>
        <taxon>Araneoidea</taxon>
        <taxon>Araneidae</taxon>
        <taxon>Araneus</taxon>
    </lineage>
</organism>
<accession>A0A4Y2VJL0</accession>
<dbReference type="EMBL" id="BGPR01047686">
    <property type="protein sequence ID" value="GBO24732.1"/>
    <property type="molecule type" value="Genomic_DNA"/>
</dbReference>
<gene>
    <name evidence="1" type="ORF">AVEN_134182_1</name>
</gene>
<name>A0A4Y2VJL0_ARAVE</name>
<comment type="caution">
    <text evidence="1">The sequence shown here is derived from an EMBL/GenBank/DDBJ whole genome shotgun (WGS) entry which is preliminary data.</text>
</comment>
<sequence>MHATARHHSWKLYVKRAIPMPPVVRGPDGFAPLSLKRSFKGAWEHEESVSFNMWIFALTCVPAFSVGHRTVLTLKAVTAHGCGAHYRR</sequence>
<evidence type="ECO:0000313" key="1">
    <source>
        <dbReference type="EMBL" id="GBO24732.1"/>
    </source>
</evidence>
<protein>
    <submittedName>
        <fullName evidence="1">Uncharacterized protein</fullName>
    </submittedName>
</protein>
<proteinExistence type="predicted"/>
<dbReference type="Proteomes" id="UP000499080">
    <property type="component" value="Unassembled WGS sequence"/>
</dbReference>
<keyword evidence="2" id="KW-1185">Reference proteome</keyword>